<feature type="region of interest" description="Disordered" evidence="6">
    <location>
        <begin position="1"/>
        <end position="86"/>
    </location>
</feature>
<dbReference type="Pfam" id="PF02847">
    <property type="entry name" value="MA3"/>
    <property type="match status" value="1"/>
</dbReference>
<dbReference type="SUPFAM" id="SSF48371">
    <property type="entry name" value="ARM repeat"/>
    <property type="match status" value="1"/>
</dbReference>
<feature type="compositionally biased region" description="Gly residues" evidence="6">
    <location>
        <begin position="39"/>
        <end position="50"/>
    </location>
</feature>
<dbReference type="EMBL" id="OB661712">
    <property type="protein sequence ID" value="CAD7228817.1"/>
    <property type="molecule type" value="Genomic_DNA"/>
</dbReference>
<feature type="domain" description="MI" evidence="7">
    <location>
        <begin position="178"/>
        <end position="275"/>
    </location>
</feature>
<dbReference type="InterPro" id="IPR039778">
    <property type="entry name" value="PDCD4"/>
</dbReference>
<comment type="similarity">
    <text evidence="2">Belongs to the PDCD4 family.</text>
</comment>
<feature type="region of interest" description="Disordered" evidence="6">
    <location>
        <begin position="108"/>
        <end position="163"/>
    </location>
</feature>
<evidence type="ECO:0000256" key="6">
    <source>
        <dbReference type="SAM" id="MobiDB-lite"/>
    </source>
</evidence>
<keyword evidence="3" id="KW-0963">Cytoplasm</keyword>
<dbReference type="GO" id="GO:0005634">
    <property type="term" value="C:nucleus"/>
    <property type="evidence" value="ECO:0007669"/>
    <property type="project" value="TreeGrafter"/>
</dbReference>
<dbReference type="GO" id="GO:0005829">
    <property type="term" value="C:cytosol"/>
    <property type="evidence" value="ECO:0007669"/>
    <property type="project" value="TreeGrafter"/>
</dbReference>
<dbReference type="OrthoDB" id="414546at2759"/>
<proteinExistence type="inferred from homology"/>
<evidence type="ECO:0000256" key="1">
    <source>
        <dbReference type="ARBA" id="ARBA00004496"/>
    </source>
</evidence>
<gene>
    <name evidence="8" type="ORF">CTOB1V02_LOCUS6695</name>
</gene>
<evidence type="ECO:0000259" key="7">
    <source>
        <dbReference type="PROSITE" id="PS51366"/>
    </source>
</evidence>
<keyword evidence="4" id="KW-0677">Repeat</keyword>
<dbReference type="InterPro" id="IPR003891">
    <property type="entry name" value="Initiation_fac_eIF4g_MI"/>
</dbReference>
<evidence type="ECO:0000256" key="3">
    <source>
        <dbReference type="ARBA" id="ARBA00022490"/>
    </source>
</evidence>
<dbReference type="GO" id="GO:0045892">
    <property type="term" value="P:negative regulation of DNA-templated transcription"/>
    <property type="evidence" value="ECO:0007669"/>
    <property type="project" value="InterPro"/>
</dbReference>
<dbReference type="AlphaFoldDB" id="A0A7R8WC50"/>
<organism evidence="8">
    <name type="scientific">Cyprideis torosa</name>
    <dbReference type="NCBI Taxonomy" id="163714"/>
    <lineage>
        <taxon>Eukaryota</taxon>
        <taxon>Metazoa</taxon>
        <taxon>Ecdysozoa</taxon>
        <taxon>Arthropoda</taxon>
        <taxon>Crustacea</taxon>
        <taxon>Oligostraca</taxon>
        <taxon>Ostracoda</taxon>
        <taxon>Podocopa</taxon>
        <taxon>Podocopida</taxon>
        <taxon>Cytherocopina</taxon>
        <taxon>Cytheroidea</taxon>
        <taxon>Cytherideidae</taxon>
        <taxon>Cyprideis</taxon>
    </lineage>
</organism>
<dbReference type="InterPro" id="IPR016024">
    <property type="entry name" value="ARM-type_fold"/>
</dbReference>
<dbReference type="Gene3D" id="1.25.40.180">
    <property type="match status" value="1"/>
</dbReference>
<evidence type="ECO:0000256" key="2">
    <source>
        <dbReference type="ARBA" id="ARBA00005497"/>
    </source>
</evidence>
<feature type="compositionally biased region" description="Basic and acidic residues" evidence="6">
    <location>
        <begin position="1"/>
        <end position="16"/>
    </location>
</feature>
<evidence type="ECO:0000313" key="8">
    <source>
        <dbReference type="EMBL" id="CAD7228817.1"/>
    </source>
</evidence>
<protein>
    <recommendedName>
        <fullName evidence="7">MI domain-containing protein</fullName>
    </recommendedName>
</protein>
<evidence type="ECO:0000256" key="4">
    <source>
        <dbReference type="ARBA" id="ARBA00022737"/>
    </source>
</evidence>
<feature type="compositionally biased region" description="Gly residues" evidence="6">
    <location>
        <begin position="124"/>
        <end position="135"/>
    </location>
</feature>
<keyword evidence="5" id="KW-0539">Nucleus</keyword>
<accession>A0A7R8WC50</accession>
<dbReference type="PANTHER" id="PTHR12626">
    <property type="entry name" value="PROGRAMMED CELL DEATH 4"/>
    <property type="match status" value="1"/>
</dbReference>
<evidence type="ECO:0000256" key="5">
    <source>
        <dbReference type="ARBA" id="ARBA00023242"/>
    </source>
</evidence>
<feature type="compositionally biased region" description="Acidic residues" evidence="6">
    <location>
        <begin position="17"/>
        <end position="29"/>
    </location>
</feature>
<sequence>MAEGEDVPKDFIKSDDAENEADVSDDEEALLAKLSPGQGEAGAIGGGGDGPAQVRGRSGSLGAKKPFGGAGIGGKKRHAKRSNIFLHKQGLTHDHPALNVPRKELRFAKNSRKSRNTFGRGLPKKGGAGGKGVWGRPGRAELQAPPEVDEHDPNYDSDSLDNGNVKLEEVRIQPTDEEVAKMVTSTILEYFEHGETEEAFESLQEQLWDCQSRAFMIPKIALEIAMEHKPSHRELISRLLGDLYGRAFGADDIAKEAIPAAEYLSPLATRAGCSQ</sequence>
<name>A0A7R8WC50_9CRUS</name>
<reference evidence="8" key="1">
    <citation type="submission" date="2020-11" db="EMBL/GenBank/DDBJ databases">
        <authorList>
            <person name="Tran Van P."/>
        </authorList>
    </citation>
    <scope>NUCLEOTIDE SEQUENCE</scope>
</reference>
<dbReference type="PROSITE" id="PS51366">
    <property type="entry name" value="MI"/>
    <property type="match status" value="1"/>
</dbReference>
<dbReference type="PANTHER" id="PTHR12626:SF0">
    <property type="entry name" value="PROGRAMMED CELL DEATH PROTEIN 4"/>
    <property type="match status" value="1"/>
</dbReference>
<comment type="subcellular location">
    <subcellularLocation>
        <location evidence="1">Cytoplasm</location>
    </subcellularLocation>
</comment>